<dbReference type="InterPro" id="IPR003591">
    <property type="entry name" value="Leu-rich_rpt_typical-subtyp"/>
</dbReference>
<feature type="transmembrane region" description="Helical" evidence="12">
    <location>
        <begin position="687"/>
        <end position="711"/>
    </location>
</feature>
<evidence type="ECO:0000256" key="2">
    <source>
        <dbReference type="ARBA" id="ARBA00009592"/>
    </source>
</evidence>
<keyword evidence="10" id="KW-0675">Receptor</keyword>
<dbReference type="Pfam" id="PF13855">
    <property type="entry name" value="LRR_8"/>
    <property type="match status" value="3"/>
</dbReference>
<dbReference type="InterPro" id="IPR046956">
    <property type="entry name" value="RLP23-like"/>
</dbReference>
<keyword evidence="11" id="KW-0325">Glycoprotein</keyword>
<keyword evidence="9 12" id="KW-0472">Membrane</keyword>
<evidence type="ECO:0000256" key="7">
    <source>
        <dbReference type="ARBA" id="ARBA00022737"/>
    </source>
</evidence>
<comment type="caution">
    <text evidence="15">The sequence shown here is derived from an EMBL/GenBank/DDBJ whole genome shotgun (WGS) entry which is preliminary data.</text>
</comment>
<organism evidence="15 16">
    <name type="scientific">Clitoria ternatea</name>
    <name type="common">Butterfly pea</name>
    <dbReference type="NCBI Taxonomy" id="43366"/>
    <lineage>
        <taxon>Eukaryota</taxon>
        <taxon>Viridiplantae</taxon>
        <taxon>Streptophyta</taxon>
        <taxon>Embryophyta</taxon>
        <taxon>Tracheophyta</taxon>
        <taxon>Spermatophyta</taxon>
        <taxon>Magnoliopsida</taxon>
        <taxon>eudicotyledons</taxon>
        <taxon>Gunneridae</taxon>
        <taxon>Pentapetalae</taxon>
        <taxon>rosids</taxon>
        <taxon>fabids</taxon>
        <taxon>Fabales</taxon>
        <taxon>Fabaceae</taxon>
        <taxon>Papilionoideae</taxon>
        <taxon>50 kb inversion clade</taxon>
        <taxon>NPAAA clade</taxon>
        <taxon>indigoferoid/millettioid clade</taxon>
        <taxon>Phaseoleae</taxon>
        <taxon>Clitoria</taxon>
    </lineage>
</organism>
<dbReference type="PANTHER" id="PTHR48061:SF46">
    <property type="entry name" value="LEUCINE-RICH REPEAT-CONTAINING N-TERMINAL PLANT-TYPE DOMAIN-CONTAINING PROTEIN"/>
    <property type="match status" value="1"/>
</dbReference>
<dbReference type="Pfam" id="PF08263">
    <property type="entry name" value="LRRNT_2"/>
    <property type="match status" value="1"/>
</dbReference>
<feature type="signal peptide" evidence="13">
    <location>
        <begin position="1"/>
        <end position="22"/>
    </location>
</feature>
<reference evidence="15 16" key="1">
    <citation type="submission" date="2024-01" db="EMBL/GenBank/DDBJ databases">
        <title>The genomes of 5 underutilized Papilionoideae crops provide insights into root nodulation and disease resistance.</title>
        <authorList>
            <person name="Yuan L."/>
        </authorList>
    </citation>
    <scope>NUCLEOTIDE SEQUENCE [LARGE SCALE GENOMIC DNA]</scope>
    <source>
        <strain evidence="15">LY-2023</strain>
        <tissue evidence="15">Leaf</tissue>
    </source>
</reference>
<sequence length="746" mass="82882">MGWFLLPYFMSLLLHFPSYSYTLSFFLCNPHDSSALLQFKTSFSVNTSDDNGWFRDCPSSSSSKTNSWKNGTDCCVWDGVTCDTMSGHVLALDLSCSYLQGQFHPNSTIFSLKHLQKLNLAHNDFSLSPIHSAMGDLVNLTHLNLSSSAITSHIPSTISHLSKLVSLDLSENQNGIFDSSTWNNLILDSSTWNKLILNATNLSELILEGVDLSSFRDTSLSLLMNLSSSLVTLNLGIAKLQGNLPTDILCLPNLQKLDLSTNENLKVELPKFNWSTPLRFPKFLAQVKNLIVLDLSNNNIREQIPKWFHEKLLHSWKNIFQVDLSFNQLQGDLPIPPNGIEYFLISNNNFTGDISLTMCNASSLNMLNLAHNNLTGTIPQCLGTFPSLSVLDLQMNNLFGNIPQNFSKGNDFVTIKLNGNNLEGPLPWSLASCKFLEVLDLADNNIEDTFPTWLETLQQLKVLSLRSNKLHGVITCFNTKQPFPKLRIFDVSNNNFSGPLPASCIKNFQAMMNVSDGQTGLKYLGNDRSYNESVVVIIKGQYMELVRILTTFTTIDLSNNKFEGEIPEVIGKLHSLKGLNLSHNAMAGTIPQSLGNLRNLEWLDLSWNQLAGEIPMALANLTFLSFLNLSQNHFEGIIPTGRQFDTFGNDSYAGNPMLCGIPLSKSCNKDEKLPPHSIHHDEESGMFGWKAVLVGYACGMVFGMLLGYSVLLSGKPRCLASLVEAVLGVRVKRTNRRAHRNHGGMS</sequence>
<keyword evidence="8 12" id="KW-1133">Transmembrane helix</keyword>
<keyword evidence="7" id="KW-0677">Repeat</keyword>
<dbReference type="Proteomes" id="UP001359559">
    <property type="component" value="Unassembled WGS sequence"/>
</dbReference>
<dbReference type="PANTHER" id="PTHR48061">
    <property type="entry name" value="LEUCINE-RICH REPEAT RECEPTOR PROTEIN KINASE EMS1-LIKE-RELATED"/>
    <property type="match status" value="1"/>
</dbReference>
<dbReference type="AlphaFoldDB" id="A0AAN9JJM1"/>
<evidence type="ECO:0000256" key="11">
    <source>
        <dbReference type="ARBA" id="ARBA00023180"/>
    </source>
</evidence>
<keyword evidence="5 12" id="KW-0812">Transmembrane</keyword>
<dbReference type="Pfam" id="PF00560">
    <property type="entry name" value="LRR_1"/>
    <property type="match status" value="2"/>
</dbReference>
<evidence type="ECO:0000313" key="16">
    <source>
        <dbReference type="Proteomes" id="UP001359559"/>
    </source>
</evidence>
<evidence type="ECO:0000259" key="14">
    <source>
        <dbReference type="Pfam" id="PF08263"/>
    </source>
</evidence>
<comment type="similarity">
    <text evidence="2">Belongs to the RLP family.</text>
</comment>
<gene>
    <name evidence="15" type="ORF">RJT34_11201</name>
</gene>
<evidence type="ECO:0000256" key="4">
    <source>
        <dbReference type="ARBA" id="ARBA00022614"/>
    </source>
</evidence>
<comment type="subcellular location">
    <subcellularLocation>
        <location evidence="1">Cell membrane</location>
        <topology evidence="1">Single-pass type I membrane protein</topology>
    </subcellularLocation>
</comment>
<keyword evidence="16" id="KW-1185">Reference proteome</keyword>
<evidence type="ECO:0000256" key="10">
    <source>
        <dbReference type="ARBA" id="ARBA00023170"/>
    </source>
</evidence>
<accession>A0AAN9JJM1</accession>
<name>A0AAN9JJM1_CLITE</name>
<dbReference type="SMART" id="SM00369">
    <property type="entry name" value="LRR_TYP"/>
    <property type="match status" value="7"/>
</dbReference>
<keyword evidence="6 13" id="KW-0732">Signal</keyword>
<evidence type="ECO:0000256" key="13">
    <source>
        <dbReference type="SAM" id="SignalP"/>
    </source>
</evidence>
<dbReference type="PROSITE" id="PS51450">
    <property type="entry name" value="LRR"/>
    <property type="match status" value="1"/>
</dbReference>
<feature type="domain" description="Leucine-rich repeat-containing N-terminal plant-type" evidence="14">
    <location>
        <begin position="30"/>
        <end position="83"/>
    </location>
</feature>
<keyword evidence="4" id="KW-0433">Leucine-rich repeat</keyword>
<evidence type="ECO:0000313" key="15">
    <source>
        <dbReference type="EMBL" id="KAK7300357.1"/>
    </source>
</evidence>
<dbReference type="FunFam" id="3.80.10.10:FF:000213">
    <property type="entry name" value="Tyrosine-sulfated glycopeptide receptor 1"/>
    <property type="match status" value="1"/>
</dbReference>
<evidence type="ECO:0000256" key="6">
    <source>
        <dbReference type="ARBA" id="ARBA00022729"/>
    </source>
</evidence>
<dbReference type="InterPro" id="IPR013210">
    <property type="entry name" value="LRR_N_plant-typ"/>
</dbReference>
<dbReference type="SUPFAM" id="SSF52047">
    <property type="entry name" value="RNI-like"/>
    <property type="match status" value="2"/>
</dbReference>
<dbReference type="Gene3D" id="3.80.10.10">
    <property type="entry name" value="Ribonuclease Inhibitor"/>
    <property type="match status" value="1"/>
</dbReference>
<dbReference type="EMBL" id="JAYKXN010000003">
    <property type="protein sequence ID" value="KAK7300357.1"/>
    <property type="molecule type" value="Genomic_DNA"/>
</dbReference>
<proteinExistence type="inferred from homology"/>
<evidence type="ECO:0000256" key="5">
    <source>
        <dbReference type="ARBA" id="ARBA00022692"/>
    </source>
</evidence>
<evidence type="ECO:0000256" key="8">
    <source>
        <dbReference type="ARBA" id="ARBA00022989"/>
    </source>
</evidence>
<evidence type="ECO:0000256" key="12">
    <source>
        <dbReference type="SAM" id="Phobius"/>
    </source>
</evidence>
<protein>
    <recommendedName>
        <fullName evidence="14">Leucine-rich repeat-containing N-terminal plant-type domain-containing protein</fullName>
    </recommendedName>
</protein>
<feature type="chain" id="PRO_5042991214" description="Leucine-rich repeat-containing N-terminal plant-type domain-containing protein" evidence="13">
    <location>
        <begin position="23"/>
        <end position="746"/>
    </location>
</feature>
<dbReference type="InterPro" id="IPR001611">
    <property type="entry name" value="Leu-rich_rpt"/>
</dbReference>
<evidence type="ECO:0000256" key="1">
    <source>
        <dbReference type="ARBA" id="ARBA00004251"/>
    </source>
</evidence>
<dbReference type="GO" id="GO:0005886">
    <property type="term" value="C:plasma membrane"/>
    <property type="evidence" value="ECO:0007669"/>
    <property type="project" value="UniProtKB-SubCell"/>
</dbReference>
<keyword evidence="3" id="KW-1003">Cell membrane</keyword>
<dbReference type="InterPro" id="IPR032675">
    <property type="entry name" value="LRR_dom_sf"/>
</dbReference>
<evidence type="ECO:0000256" key="3">
    <source>
        <dbReference type="ARBA" id="ARBA00022475"/>
    </source>
</evidence>
<evidence type="ECO:0000256" key="9">
    <source>
        <dbReference type="ARBA" id="ARBA00023136"/>
    </source>
</evidence>